<dbReference type="AlphaFoldDB" id="A0A0A9EJB5"/>
<name>A0A0A9EJB5_ARUDO</name>
<proteinExistence type="predicted"/>
<accession>A0A0A9EJB5</accession>
<reference evidence="1" key="2">
    <citation type="journal article" date="2015" name="Data Brief">
        <title>Shoot transcriptome of the giant reed, Arundo donax.</title>
        <authorList>
            <person name="Barrero R.A."/>
            <person name="Guerrero F.D."/>
            <person name="Moolhuijzen P."/>
            <person name="Goolsby J.A."/>
            <person name="Tidwell J."/>
            <person name="Bellgard S.E."/>
            <person name="Bellgard M.I."/>
        </authorList>
    </citation>
    <scope>NUCLEOTIDE SEQUENCE</scope>
    <source>
        <tissue evidence="1">Shoot tissue taken approximately 20 cm above the soil surface</tissue>
    </source>
</reference>
<evidence type="ECO:0000313" key="1">
    <source>
        <dbReference type="EMBL" id="JAE00167.1"/>
    </source>
</evidence>
<sequence>MDHQSYSCPSLDQSLVSHLECRKFPRFLQFPVELLHHSSVPSMSVIY</sequence>
<protein>
    <submittedName>
        <fullName evidence="1">Uncharacterized protein</fullName>
    </submittedName>
</protein>
<organism evidence="1">
    <name type="scientific">Arundo donax</name>
    <name type="common">Giant reed</name>
    <name type="synonym">Donax arundinaceus</name>
    <dbReference type="NCBI Taxonomy" id="35708"/>
    <lineage>
        <taxon>Eukaryota</taxon>
        <taxon>Viridiplantae</taxon>
        <taxon>Streptophyta</taxon>
        <taxon>Embryophyta</taxon>
        <taxon>Tracheophyta</taxon>
        <taxon>Spermatophyta</taxon>
        <taxon>Magnoliopsida</taxon>
        <taxon>Liliopsida</taxon>
        <taxon>Poales</taxon>
        <taxon>Poaceae</taxon>
        <taxon>PACMAD clade</taxon>
        <taxon>Arundinoideae</taxon>
        <taxon>Arundineae</taxon>
        <taxon>Arundo</taxon>
    </lineage>
</organism>
<reference evidence="1" key="1">
    <citation type="submission" date="2014-09" db="EMBL/GenBank/DDBJ databases">
        <authorList>
            <person name="Magalhaes I.L.F."/>
            <person name="Oliveira U."/>
            <person name="Santos F.R."/>
            <person name="Vidigal T.H.D.A."/>
            <person name="Brescovit A.D."/>
            <person name="Santos A.J."/>
        </authorList>
    </citation>
    <scope>NUCLEOTIDE SEQUENCE</scope>
    <source>
        <tissue evidence="1">Shoot tissue taken approximately 20 cm above the soil surface</tissue>
    </source>
</reference>
<dbReference type="EMBL" id="GBRH01197729">
    <property type="protein sequence ID" value="JAE00167.1"/>
    <property type="molecule type" value="Transcribed_RNA"/>
</dbReference>